<organism evidence="1">
    <name type="scientific">Heligmosomoides polygyrus</name>
    <name type="common">Parasitic roundworm</name>
    <dbReference type="NCBI Taxonomy" id="6339"/>
    <lineage>
        <taxon>Eukaryota</taxon>
        <taxon>Metazoa</taxon>
        <taxon>Ecdysozoa</taxon>
        <taxon>Nematoda</taxon>
        <taxon>Chromadorea</taxon>
        <taxon>Rhabditida</taxon>
        <taxon>Rhabditina</taxon>
        <taxon>Rhabditomorpha</taxon>
        <taxon>Strongyloidea</taxon>
        <taxon>Heligmosomidae</taxon>
        <taxon>Heligmosomoides</taxon>
    </lineage>
</organism>
<proteinExistence type="predicted"/>
<protein>
    <submittedName>
        <fullName evidence="1">Uncharacterized protein</fullName>
    </submittedName>
</protein>
<accession>A0A3P7Y9B5</accession>
<sequence length="154" mass="17275">MLRTLSSSQQIQLAPPYYVDHFWINIENIDQSGRLVRVGGTKRDRVPVAPLLGTPDSRITSFEAGTTKSCATIPEDDEDESPSCERIDDLISIDRTTTSASEHKSHRGFYSHSAYNLILPVPPPEFQVNSRENKIFPSIQTYNYALADVTSMKD</sequence>
<evidence type="ECO:0000313" key="1">
    <source>
        <dbReference type="EMBL" id="VDO33825.1"/>
    </source>
</evidence>
<dbReference type="OrthoDB" id="5825563at2759"/>
<reference evidence="1" key="1">
    <citation type="submission" date="2018-11" db="EMBL/GenBank/DDBJ databases">
        <authorList>
            <consortium name="Pathogen Informatics"/>
        </authorList>
    </citation>
    <scope>NUCLEOTIDE SEQUENCE [LARGE SCALE GENOMIC DNA]</scope>
</reference>
<name>A0A3P7Y9B5_HELPZ</name>
<dbReference type="AlphaFoldDB" id="A0A3P7Y9B5"/>
<dbReference type="EMBL" id="UZAH01008172">
    <property type="protein sequence ID" value="VDO33825.1"/>
    <property type="molecule type" value="Genomic_DNA"/>
</dbReference>
<gene>
    <name evidence="1" type="ORF">HPBE_LOCUS3344</name>
</gene>